<reference evidence="2" key="1">
    <citation type="journal article" date="2021" name="Nat. Commun.">
        <title>Genetic determinants of endophytism in the Arabidopsis root mycobiome.</title>
        <authorList>
            <person name="Mesny F."/>
            <person name="Miyauchi S."/>
            <person name="Thiergart T."/>
            <person name="Pickel B."/>
            <person name="Atanasova L."/>
            <person name="Karlsson M."/>
            <person name="Huettel B."/>
            <person name="Barry K.W."/>
            <person name="Haridas S."/>
            <person name="Chen C."/>
            <person name="Bauer D."/>
            <person name="Andreopoulos W."/>
            <person name="Pangilinan J."/>
            <person name="LaButti K."/>
            <person name="Riley R."/>
            <person name="Lipzen A."/>
            <person name="Clum A."/>
            <person name="Drula E."/>
            <person name="Henrissat B."/>
            <person name="Kohler A."/>
            <person name="Grigoriev I.V."/>
            <person name="Martin F.M."/>
            <person name="Hacquard S."/>
        </authorList>
    </citation>
    <scope>NUCLEOTIDE SEQUENCE</scope>
    <source>
        <strain evidence="2">MPI-CAGE-AT-0021</strain>
    </source>
</reference>
<dbReference type="Proteomes" id="UP000717696">
    <property type="component" value="Unassembled WGS sequence"/>
</dbReference>
<comment type="caution">
    <text evidence="2">The sequence shown here is derived from an EMBL/GenBank/DDBJ whole genome shotgun (WGS) entry which is preliminary data.</text>
</comment>
<keyword evidence="2" id="KW-0489">Methyltransferase</keyword>
<dbReference type="CDD" id="cd02440">
    <property type="entry name" value="AdoMet_MTases"/>
    <property type="match status" value="1"/>
</dbReference>
<organism evidence="2 3">
    <name type="scientific">Dactylonectria estremocensis</name>
    <dbReference type="NCBI Taxonomy" id="1079267"/>
    <lineage>
        <taxon>Eukaryota</taxon>
        <taxon>Fungi</taxon>
        <taxon>Dikarya</taxon>
        <taxon>Ascomycota</taxon>
        <taxon>Pezizomycotina</taxon>
        <taxon>Sordariomycetes</taxon>
        <taxon>Hypocreomycetidae</taxon>
        <taxon>Hypocreales</taxon>
        <taxon>Nectriaceae</taxon>
        <taxon>Dactylonectria</taxon>
    </lineage>
</organism>
<evidence type="ECO:0000313" key="3">
    <source>
        <dbReference type="Proteomes" id="UP000717696"/>
    </source>
</evidence>
<dbReference type="OrthoDB" id="2013972at2759"/>
<dbReference type="PANTHER" id="PTHR43591">
    <property type="entry name" value="METHYLTRANSFERASE"/>
    <property type="match status" value="1"/>
</dbReference>
<dbReference type="Gene3D" id="3.40.50.150">
    <property type="entry name" value="Vaccinia Virus protein VP39"/>
    <property type="match status" value="1"/>
</dbReference>
<evidence type="ECO:0000313" key="2">
    <source>
        <dbReference type="EMBL" id="KAH7145585.1"/>
    </source>
</evidence>
<dbReference type="GO" id="GO:0008168">
    <property type="term" value="F:methyltransferase activity"/>
    <property type="evidence" value="ECO:0007669"/>
    <property type="project" value="UniProtKB-KW"/>
</dbReference>
<keyword evidence="3" id="KW-1185">Reference proteome</keyword>
<name>A0A9P9EUR3_9HYPO</name>
<dbReference type="PANTHER" id="PTHR43591:SF10">
    <property type="entry name" value="ABC TRANSMEMBRANE TYPE-1 DOMAIN-CONTAINING PROTEIN-RELATED"/>
    <property type="match status" value="1"/>
</dbReference>
<keyword evidence="2" id="KW-0808">Transferase</keyword>
<dbReference type="GO" id="GO:0032259">
    <property type="term" value="P:methylation"/>
    <property type="evidence" value="ECO:0007669"/>
    <property type="project" value="UniProtKB-KW"/>
</dbReference>
<dbReference type="InterPro" id="IPR029063">
    <property type="entry name" value="SAM-dependent_MTases_sf"/>
</dbReference>
<protein>
    <submittedName>
        <fullName evidence="2">S-adenosyl-L-methionine-dependent methyltransferase</fullName>
    </submittedName>
</protein>
<dbReference type="Pfam" id="PF13489">
    <property type="entry name" value="Methyltransf_23"/>
    <property type="match status" value="1"/>
</dbReference>
<comment type="similarity">
    <text evidence="1">Belongs to the methyltransferase superfamily. LaeA methyltransferase family.</text>
</comment>
<dbReference type="SUPFAM" id="SSF53335">
    <property type="entry name" value="S-adenosyl-L-methionine-dependent methyltransferases"/>
    <property type="match status" value="1"/>
</dbReference>
<accession>A0A9P9EUR3</accession>
<evidence type="ECO:0000256" key="1">
    <source>
        <dbReference type="ARBA" id="ARBA00038158"/>
    </source>
</evidence>
<dbReference type="AlphaFoldDB" id="A0A9P9EUR3"/>
<proteinExistence type="inferred from homology"/>
<gene>
    <name evidence="2" type="ORF">B0J13DRAFT_553681</name>
</gene>
<sequence length="377" mass="42486">MEGIQTQRDCSLHRQKNILGCSLSLITMCPPTETVPPRIEADPNVLDVNDTDSAADAESIQDSTASVTSSIFDYRNIQGRTFQSSKTTEYWAPNDDKHIEAFDVGHAWLTMMLDDKLYAAPIGDNPQRILDVGTGTGIWAIDIADEFPSAEVVGTDISPTQPAWVPPNLSFQIDDAQLDWTFEPESFDFIHIRYMHGAIDDWPKLYKQMFRFLKPGGWFQHIEPDIHLRCDNPECKAENETFKQWAQLFYDAGDKFGRTFRLTDGIMEQSAQDAGFVDIVKKVFTIPHSPWPKDKKLKQQGEFVGLYMDLSLDGFALYPIGQVLGWTLEEVQVLVAKMRTAIKTTRNLTNSDMHMVYGRKPLKSAESPEAAPESPAA</sequence>
<dbReference type="EMBL" id="JAGMUU010000009">
    <property type="protein sequence ID" value="KAH7145585.1"/>
    <property type="molecule type" value="Genomic_DNA"/>
</dbReference>